<feature type="compositionally biased region" description="Basic and acidic residues" evidence="1">
    <location>
        <begin position="47"/>
        <end position="69"/>
    </location>
</feature>
<dbReference type="OrthoDB" id="6022582at2759"/>
<feature type="compositionally biased region" description="Basic residues" evidence="1">
    <location>
        <begin position="70"/>
        <end position="83"/>
    </location>
</feature>
<organism evidence="2 3">
    <name type="scientific">Clytia hemisphaerica</name>
    <dbReference type="NCBI Taxonomy" id="252671"/>
    <lineage>
        <taxon>Eukaryota</taxon>
        <taxon>Metazoa</taxon>
        <taxon>Cnidaria</taxon>
        <taxon>Hydrozoa</taxon>
        <taxon>Hydroidolina</taxon>
        <taxon>Leptothecata</taxon>
        <taxon>Obeliida</taxon>
        <taxon>Clytiidae</taxon>
        <taxon>Clytia</taxon>
    </lineage>
</organism>
<dbReference type="EnsemblMetazoa" id="CLYHEMT020349.4">
    <property type="protein sequence ID" value="CLYHEMP020349.4"/>
    <property type="gene ID" value="CLYHEMG020349"/>
</dbReference>
<name>A0A7M5XBM3_9CNID</name>
<feature type="region of interest" description="Disordered" evidence="1">
    <location>
        <begin position="47"/>
        <end position="142"/>
    </location>
</feature>
<accession>A0A7M5XBM3</accession>
<reference evidence="2" key="1">
    <citation type="submission" date="2021-01" db="UniProtKB">
        <authorList>
            <consortium name="EnsemblMetazoa"/>
        </authorList>
    </citation>
    <scope>IDENTIFICATION</scope>
</reference>
<protein>
    <submittedName>
        <fullName evidence="2">Uncharacterized protein</fullName>
    </submittedName>
</protein>
<keyword evidence="3" id="KW-1185">Reference proteome</keyword>
<sequence>MDSRPVLKRRDLRVDQQILSIINLVIFLSYGLLKCSNIFPTLKASKELPDEDQKPVAKPKEKSPKAEKKKEKKQKKKKKKKKGKGGELGKIDEDVGESDVITDPPSSSFVDESSESKIESSTKEPVDGSQSPSYERKLMTSDNKKANMTLLEQSIEAERQTSPEPQTMTFVIENIPENGKSPVNTSTPTDKNAIQQIIVEEEEHNTLDFGKYILVDPNTGDIAVMRNRSRSLDSLVSIQSNRSSISKFGSFEFVTDYELTIAEKNQQLKS</sequence>
<feature type="compositionally biased region" description="Basic and acidic residues" evidence="1">
    <location>
        <begin position="114"/>
        <end position="126"/>
    </location>
</feature>
<evidence type="ECO:0000313" key="2">
    <source>
        <dbReference type="EnsemblMetazoa" id="CLYHEMP020349.4"/>
    </source>
</evidence>
<proteinExistence type="predicted"/>
<feature type="compositionally biased region" description="Basic and acidic residues" evidence="1">
    <location>
        <begin position="84"/>
        <end position="93"/>
    </location>
</feature>
<dbReference type="AlphaFoldDB" id="A0A7M5XBM3"/>
<evidence type="ECO:0000313" key="3">
    <source>
        <dbReference type="Proteomes" id="UP000594262"/>
    </source>
</evidence>
<evidence type="ECO:0000256" key="1">
    <source>
        <dbReference type="SAM" id="MobiDB-lite"/>
    </source>
</evidence>
<dbReference type="Proteomes" id="UP000594262">
    <property type="component" value="Unplaced"/>
</dbReference>